<evidence type="ECO:0000313" key="3">
    <source>
        <dbReference type="Proteomes" id="UP001209713"/>
    </source>
</evidence>
<name>A0ABT2YTJ2_9GAMM</name>
<dbReference type="EMBL" id="JAOVZB010000003">
    <property type="protein sequence ID" value="MCV2402929.1"/>
    <property type="molecule type" value="Genomic_DNA"/>
</dbReference>
<dbReference type="InterPro" id="IPR031321">
    <property type="entry name" value="UCP012641"/>
</dbReference>
<dbReference type="Pfam" id="PF15887">
    <property type="entry name" value="Peptidase_Mx"/>
    <property type="match status" value="1"/>
</dbReference>
<evidence type="ECO:0000259" key="1">
    <source>
        <dbReference type="Pfam" id="PF10005"/>
    </source>
</evidence>
<organism evidence="2 3">
    <name type="scientific">Marinomonas sargassi</name>
    <dbReference type="NCBI Taxonomy" id="2984494"/>
    <lineage>
        <taxon>Bacteria</taxon>
        <taxon>Pseudomonadati</taxon>
        <taxon>Pseudomonadota</taxon>
        <taxon>Gammaproteobacteria</taxon>
        <taxon>Oceanospirillales</taxon>
        <taxon>Oceanospirillaceae</taxon>
        <taxon>Marinomonas</taxon>
    </lineage>
</organism>
<evidence type="ECO:0000313" key="2">
    <source>
        <dbReference type="EMBL" id="MCV2402929.1"/>
    </source>
</evidence>
<accession>A0ABT2YTJ2</accession>
<sequence>MKIFSCQQCGQTVLFENTHCEQCSSALGFLPEKQVLSALKSVDNAWYAMADTSVPVKRWYYCENHQHQVCNWLVEEGGSSFCVACDLNRHIPNLGKIEERQAWQQLEFAKHRLVYSLLRLGLPLISKKNDSEDGLSFDFISENNVVPEDVSSMTGHASGQVTINAAEGNSVDREQMREDMNESYRTVIGHFRHEIGHYYWDSLVFDDKQVLADFRALFGDDTANYAEALEAHYKAPNADWQQSFVSVYASSHPWEDWAETWAHYLHIVDTLETASDLGLSFQPIGSNRQNLAVMVNIDPFSHDDFDEILTQYIPLTFAVNNLNRGMGQPDLYPFVLVPAVREKLAFIHKLLRTSNLTKTGISQSQ</sequence>
<dbReference type="Proteomes" id="UP001209713">
    <property type="component" value="Unassembled WGS sequence"/>
</dbReference>
<feature type="domain" description="Zinc-ribbon" evidence="1">
    <location>
        <begin position="4"/>
        <end position="94"/>
    </location>
</feature>
<dbReference type="InterPro" id="IPR011201">
    <property type="entry name" value="Zinc-ribbon_6_bact"/>
</dbReference>
<dbReference type="RefSeq" id="WP_263530308.1">
    <property type="nucleotide sequence ID" value="NZ_JAOVZB010000003.1"/>
</dbReference>
<proteinExistence type="predicted"/>
<reference evidence="2 3" key="1">
    <citation type="submission" date="2022-10" db="EMBL/GenBank/DDBJ databases">
        <title>Marinomonas transparenta sp. nov. and Marinomonas sargassi sp. nov., isolated from marine alga (Sargassum natans (L.) Gaillon).</title>
        <authorList>
            <person name="Wang Y."/>
        </authorList>
    </citation>
    <scope>NUCLEOTIDE SEQUENCE [LARGE SCALE GENOMIC DNA]</scope>
    <source>
        <strain evidence="2 3">C2222</strain>
    </source>
</reference>
<dbReference type="Gene3D" id="3.40.390.70">
    <property type="match status" value="1"/>
</dbReference>
<keyword evidence="3" id="KW-1185">Reference proteome</keyword>
<dbReference type="PIRSF" id="PIRSF012641">
    <property type="entry name" value="UCP012641"/>
    <property type="match status" value="1"/>
</dbReference>
<comment type="caution">
    <text evidence="2">The sequence shown here is derived from an EMBL/GenBank/DDBJ whole genome shotgun (WGS) entry which is preliminary data.</text>
</comment>
<protein>
    <submittedName>
        <fullName evidence="2">Zinc-binding peptidase</fullName>
    </submittedName>
</protein>
<dbReference type="Pfam" id="PF10005">
    <property type="entry name" value="Zn_ribbon_DZR_6"/>
    <property type="match status" value="1"/>
</dbReference>
<gene>
    <name evidence="2" type="ORF">OFY17_08555</name>
</gene>